<proteinExistence type="predicted"/>
<keyword evidence="1" id="KW-0812">Transmembrane</keyword>
<evidence type="ECO:0000256" key="1">
    <source>
        <dbReference type="SAM" id="Phobius"/>
    </source>
</evidence>
<gene>
    <name evidence="2" type="ORF">GCM10011312_26700</name>
</gene>
<name>A0A8J2VC13_9FLAO</name>
<dbReference type="EMBL" id="BMGK01000019">
    <property type="protein sequence ID" value="GGE01989.1"/>
    <property type="molecule type" value="Genomic_DNA"/>
</dbReference>
<evidence type="ECO:0000313" key="2">
    <source>
        <dbReference type="EMBL" id="GGE01989.1"/>
    </source>
</evidence>
<keyword evidence="3" id="KW-1185">Reference proteome</keyword>
<protein>
    <submittedName>
        <fullName evidence="2">Uncharacterized protein</fullName>
    </submittedName>
</protein>
<comment type="caution">
    <text evidence="2">The sequence shown here is derived from an EMBL/GenBank/DDBJ whole genome shotgun (WGS) entry which is preliminary data.</text>
</comment>
<accession>A0A8J2VC13</accession>
<keyword evidence="1" id="KW-0472">Membrane</keyword>
<reference evidence="2" key="1">
    <citation type="journal article" date="2014" name="Int. J. Syst. Evol. Microbiol.">
        <title>Complete genome sequence of Corynebacterium casei LMG S-19264T (=DSM 44701T), isolated from a smear-ripened cheese.</title>
        <authorList>
            <consortium name="US DOE Joint Genome Institute (JGI-PGF)"/>
            <person name="Walter F."/>
            <person name="Albersmeier A."/>
            <person name="Kalinowski J."/>
            <person name="Ruckert C."/>
        </authorList>
    </citation>
    <scope>NUCLEOTIDE SEQUENCE</scope>
    <source>
        <strain evidence="2">CGMCC 1.12924</strain>
    </source>
</reference>
<dbReference type="RefSeq" id="WP_188443370.1">
    <property type="nucleotide sequence ID" value="NZ_BMGK01000019.1"/>
</dbReference>
<reference evidence="2" key="2">
    <citation type="submission" date="2020-09" db="EMBL/GenBank/DDBJ databases">
        <authorList>
            <person name="Sun Q."/>
            <person name="Zhou Y."/>
        </authorList>
    </citation>
    <scope>NUCLEOTIDE SEQUENCE</scope>
    <source>
        <strain evidence="2">CGMCC 1.12924</strain>
    </source>
</reference>
<sequence length="252" mass="29295">MITFFRRLRKTLIGEGNVRKYLLYAIGEILLVVIGILIALQVNNWNEERKMGSEEVRILNILKTDLESAVEEGEEFLRLDSISVEPLKMFLVEPDWVFRLNGEGKADSLITFSIFRVVTDVPVIQVREDIKNSGSSSSISSQEIRNKLVELDNKLELLEFRIADKMTVQQTRVDEVLFKYFNLQKMVKERVTNKPHEDEWSVDLFEVLADREATNILSLKLTISKSVFESRRQLQQTLKELIILIEQELHIL</sequence>
<evidence type="ECO:0000313" key="3">
    <source>
        <dbReference type="Proteomes" id="UP000652231"/>
    </source>
</evidence>
<keyword evidence="1" id="KW-1133">Transmembrane helix</keyword>
<feature type="transmembrane region" description="Helical" evidence="1">
    <location>
        <begin position="21"/>
        <end position="40"/>
    </location>
</feature>
<dbReference type="Pfam" id="PF19578">
    <property type="entry name" value="DUF6090"/>
    <property type="match status" value="1"/>
</dbReference>
<dbReference type="Proteomes" id="UP000652231">
    <property type="component" value="Unassembled WGS sequence"/>
</dbReference>
<dbReference type="InterPro" id="IPR045749">
    <property type="entry name" value="DUF6090"/>
</dbReference>
<dbReference type="AlphaFoldDB" id="A0A8J2VC13"/>
<organism evidence="2 3">
    <name type="scientific">Planktosalinus lacus</name>
    <dbReference type="NCBI Taxonomy" id="1526573"/>
    <lineage>
        <taxon>Bacteria</taxon>
        <taxon>Pseudomonadati</taxon>
        <taxon>Bacteroidota</taxon>
        <taxon>Flavobacteriia</taxon>
        <taxon>Flavobacteriales</taxon>
        <taxon>Flavobacteriaceae</taxon>
        <taxon>Planktosalinus</taxon>
    </lineage>
</organism>